<dbReference type="Gene3D" id="1.20.1440.60">
    <property type="entry name" value="23S rRNA-intervening sequence"/>
    <property type="match status" value="1"/>
</dbReference>
<proteinExistence type="predicted"/>
<evidence type="ECO:0000313" key="1">
    <source>
        <dbReference type="EMBL" id="WRQ88863.1"/>
    </source>
</evidence>
<dbReference type="EMBL" id="CP139781">
    <property type="protein sequence ID" value="WRQ88863.1"/>
    <property type="molecule type" value="Genomic_DNA"/>
</dbReference>
<dbReference type="RefSeq" id="WP_221033108.1">
    <property type="nucleotide sequence ID" value="NZ_CP139781.1"/>
</dbReference>
<organism evidence="1 2">
    <name type="scientific">Actomonas aquatica</name>
    <dbReference type="NCBI Taxonomy" id="2866162"/>
    <lineage>
        <taxon>Bacteria</taxon>
        <taxon>Pseudomonadati</taxon>
        <taxon>Verrucomicrobiota</taxon>
        <taxon>Opitutia</taxon>
        <taxon>Opitutales</taxon>
        <taxon>Opitutaceae</taxon>
        <taxon>Actomonas</taxon>
    </lineage>
</organism>
<name>A0ABZ1CBJ0_9BACT</name>
<dbReference type="NCBIfam" id="TIGR02436">
    <property type="entry name" value="four helix bundle protein"/>
    <property type="match status" value="1"/>
</dbReference>
<accession>A0ABZ1CBJ0</accession>
<dbReference type="SUPFAM" id="SSF158446">
    <property type="entry name" value="IVS-encoded protein-like"/>
    <property type="match status" value="1"/>
</dbReference>
<protein>
    <submittedName>
        <fullName evidence="1">Four helix bundle protein</fullName>
    </submittedName>
</protein>
<keyword evidence="2" id="KW-1185">Reference proteome</keyword>
<dbReference type="Proteomes" id="UP000738431">
    <property type="component" value="Chromosome"/>
</dbReference>
<sequence length="117" mass="13265">MKEPEDLGPRTERFAREVRAFVKMLPCTVSNREDVKQLVRASGSVAANYIEADDALGPKDKLMRFRICRKEAKESRLWLSLVDVGTAEPLAIERARLVDEAMQFVSIFSAIINRLGR</sequence>
<dbReference type="InterPro" id="IPR036583">
    <property type="entry name" value="23S_rRNA_IVS_sf"/>
</dbReference>
<gene>
    <name evidence="1" type="ORF">K1X11_005560</name>
</gene>
<dbReference type="InterPro" id="IPR012657">
    <property type="entry name" value="23S_rRNA-intervening_sequence"/>
</dbReference>
<evidence type="ECO:0000313" key="2">
    <source>
        <dbReference type="Proteomes" id="UP000738431"/>
    </source>
</evidence>
<reference evidence="1 2" key="1">
    <citation type="submission" date="2023-12" db="EMBL/GenBank/DDBJ databases">
        <title>Description of an unclassified Opitutus bacterium of Verrucomicrobiota.</title>
        <authorList>
            <person name="Zhang D.-F."/>
        </authorList>
    </citation>
    <scope>NUCLEOTIDE SEQUENCE [LARGE SCALE GENOMIC DNA]</scope>
    <source>
        <strain evidence="1 2">WL0086</strain>
    </source>
</reference>